<organism evidence="1">
    <name type="scientific">Myxobolus squamalis</name>
    <name type="common">Myxosporean</name>
    <dbReference type="NCBI Taxonomy" id="59785"/>
    <lineage>
        <taxon>Eukaryota</taxon>
        <taxon>Metazoa</taxon>
        <taxon>Cnidaria</taxon>
        <taxon>Myxozoa</taxon>
        <taxon>Myxosporea</taxon>
        <taxon>Bivalvulida</taxon>
        <taxon>Platysporina</taxon>
        <taxon>Myxobolidae</taxon>
        <taxon>Myxobolus</taxon>
    </lineage>
</organism>
<dbReference type="InterPro" id="IPR027267">
    <property type="entry name" value="AH/BAR_dom_sf"/>
</dbReference>
<dbReference type="EMBL" id="GHBR01001356">
    <property type="protein sequence ID" value="NDJ96629.1"/>
    <property type="molecule type" value="Transcribed_RNA"/>
</dbReference>
<dbReference type="Gene3D" id="1.20.1270.60">
    <property type="entry name" value="Arfaptin homology (AH) domain/BAR domain"/>
    <property type="match status" value="1"/>
</dbReference>
<sequence length="323" mass="38063">MAWSSDLWDVHSELLQYIKNSLHDIDLMAKLFDEKRRLDIQYSRDLQRLLKATRGTIETRYAKDEPNDKSFFKNLSLSIISEHIYIANQFEIIGDNSGKLADELNGMFQNTLNKFNVHNTEITALEEKRKKVLKNYISIKNKRGQKDDELVHIIAASTKTKFLKFNIKNPMKKAQDILEEARLESNRLDSLFLETCSTSREFLREYFYSSLPKQLEKLEILNIEKTELFKIAFTNYLDDYRNKIIPIIKKSLETMSDTFRLFSSQEENQNVADELLTGYQPPLDCENYIKYNEQAKKVKKILPTPRTSKVIYRKFTIIEAVYH</sequence>
<dbReference type="SUPFAM" id="SSF103657">
    <property type="entry name" value="BAR/IMD domain-like"/>
    <property type="match status" value="1"/>
</dbReference>
<dbReference type="AlphaFoldDB" id="A0A6B2G509"/>
<reference evidence="1" key="1">
    <citation type="submission" date="2018-11" db="EMBL/GenBank/DDBJ databases">
        <title>Myxobolus squamalis genome and transcriptome.</title>
        <authorList>
            <person name="Yahalomi D."/>
            <person name="Atkinson S.D."/>
            <person name="Neuhof M."/>
            <person name="Chang E.S."/>
            <person name="Philippe H."/>
            <person name="Cartwright P."/>
            <person name="Bartholomew J.L."/>
            <person name="Huchon D."/>
        </authorList>
    </citation>
    <scope>NUCLEOTIDE SEQUENCE</scope>
    <source>
        <strain evidence="1">71B08</strain>
        <tissue evidence="1">Whole</tissue>
    </source>
</reference>
<accession>A0A6B2G509</accession>
<evidence type="ECO:0000313" key="1">
    <source>
        <dbReference type="EMBL" id="NDJ96629.1"/>
    </source>
</evidence>
<protein>
    <submittedName>
        <fullName evidence="1">Formin-binding protein 1-like (Trinotate prediction)</fullName>
    </submittedName>
</protein>
<name>A0A6B2G509_MYXSQ</name>
<proteinExistence type="predicted"/>